<dbReference type="Pfam" id="PF00474">
    <property type="entry name" value="SSF"/>
    <property type="match status" value="1"/>
</dbReference>
<protein>
    <submittedName>
        <fullName evidence="9 10">Symporter</fullName>
    </submittedName>
</protein>
<dbReference type="GO" id="GO:0005886">
    <property type="term" value="C:plasma membrane"/>
    <property type="evidence" value="ECO:0007669"/>
    <property type="project" value="TreeGrafter"/>
</dbReference>
<feature type="transmembrane region" description="Helical" evidence="8">
    <location>
        <begin position="6"/>
        <end position="23"/>
    </location>
</feature>
<comment type="similarity">
    <text evidence="2 7">Belongs to the sodium:solute symporter (SSF) (TC 2.A.21) family.</text>
</comment>
<reference evidence="9" key="1">
    <citation type="submission" date="2014-07" db="EMBL/GenBank/DDBJ databases">
        <authorList>
            <person name="Hornung V.Bastian."/>
        </authorList>
    </citation>
    <scope>NUCLEOTIDE SEQUENCE</scope>
    <source>
        <strain evidence="9">PCE-S</strain>
    </source>
</reference>
<feature type="transmembrane region" description="Helical" evidence="8">
    <location>
        <begin position="149"/>
        <end position="173"/>
    </location>
</feature>
<dbReference type="EMBL" id="LK996017">
    <property type="protein sequence ID" value="CDX04070.1"/>
    <property type="molecule type" value="Genomic_DNA"/>
</dbReference>
<accession>A0A098B6R4</accession>
<feature type="transmembrane region" description="Helical" evidence="8">
    <location>
        <begin position="116"/>
        <end position="137"/>
    </location>
</feature>
<feature type="transmembrane region" description="Helical" evidence="8">
    <location>
        <begin position="412"/>
        <end position="431"/>
    </location>
</feature>
<proteinExistence type="inferred from homology"/>
<dbReference type="AlphaFoldDB" id="A0A098B6R4"/>
<feature type="transmembrane region" description="Helical" evidence="8">
    <location>
        <begin position="262"/>
        <end position="288"/>
    </location>
</feature>
<dbReference type="CDD" id="cd10322">
    <property type="entry name" value="SLC5sbd"/>
    <property type="match status" value="1"/>
</dbReference>
<feature type="transmembrane region" description="Helical" evidence="8">
    <location>
        <begin position="180"/>
        <end position="199"/>
    </location>
</feature>
<organism evidence="9">
    <name type="scientific">Desulfitobacterium hafniense</name>
    <name type="common">Desulfitobacterium frappieri</name>
    <dbReference type="NCBI Taxonomy" id="49338"/>
    <lineage>
        <taxon>Bacteria</taxon>
        <taxon>Bacillati</taxon>
        <taxon>Bacillota</taxon>
        <taxon>Clostridia</taxon>
        <taxon>Eubacteriales</taxon>
        <taxon>Desulfitobacteriaceae</taxon>
        <taxon>Desulfitobacterium</taxon>
    </lineage>
</organism>
<dbReference type="PROSITE" id="PS50283">
    <property type="entry name" value="NA_SOLUT_SYMP_3"/>
    <property type="match status" value="1"/>
</dbReference>
<evidence type="ECO:0000256" key="1">
    <source>
        <dbReference type="ARBA" id="ARBA00004141"/>
    </source>
</evidence>
<dbReference type="InterPro" id="IPR001734">
    <property type="entry name" value="Na/solute_symporter"/>
</dbReference>
<evidence type="ECO:0000313" key="11">
    <source>
        <dbReference type="Proteomes" id="UP000054623"/>
    </source>
</evidence>
<dbReference type="OrthoDB" id="1263at2"/>
<evidence type="ECO:0000256" key="4">
    <source>
        <dbReference type="ARBA" id="ARBA00022692"/>
    </source>
</evidence>
<evidence type="ECO:0000256" key="8">
    <source>
        <dbReference type="SAM" id="Phobius"/>
    </source>
</evidence>
<feature type="transmembrane region" description="Helical" evidence="8">
    <location>
        <begin position="219"/>
        <end position="241"/>
    </location>
</feature>
<dbReference type="Gene3D" id="1.20.1730.10">
    <property type="entry name" value="Sodium/glucose cotransporter"/>
    <property type="match status" value="1"/>
</dbReference>
<feature type="transmembrane region" description="Helical" evidence="8">
    <location>
        <begin position="355"/>
        <end position="376"/>
    </location>
</feature>
<feature type="transmembrane region" description="Helical" evidence="8">
    <location>
        <begin position="308"/>
        <end position="335"/>
    </location>
</feature>
<evidence type="ECO:0000256" key="2">
    <source>
        <dbReference type="ARBA" id="ARBA00006434"/>
    </source>
</evidence>
<evidence type="ECO:0000313" key="10">
    <source>
        <dbReference type="EMBL" id="KTE89360.1"/>
    </source>
</evidence>
<evidence type="ECO:0000256" key="6">
    <source>
        <dbReference type="ARBA" id="ARBA00023136"/>
    </source>
</evidence>
<name>A0A098B6R4_DESHA</name>
<feature type="transmembrane region" description="Helical" evidence="8">
    <location>
        <begin position="382"/>
        <end position="405"/>
    </location>
</feature>
<keyword evidence="3" id="KW-0813">Transport</keyword>
<keyword evidence="4 8" id="KW-0812">Transmembrane</keyword>
<evidence type="ECO:0000256" key="3">
    <source>
        <dbReference type="ARBA" id="ARBA00022448"/>
    </source>
</evidence>
<evidence type="ECO:0000313" key="9">
    <source>
        <dbReference type="EMBL" id="CDX04070.1"/>
    </source>
</evidence>
<feature type="transmembrane region" description="Helical" evidence="8">
    <location>
        <begin position="75"/>
        <end position="95"/>
    </location>
</feature>
<feature type="transmembrane region" description="Helical" evidence="8">
    <location>
        <begin position="437"/>
        <end position="455"/>
    </location>
</feature>
<dbReference type="EMBL" id="LOCK01000083">
    <property type="protein sequence ID" value="KTE89360.1"/>
    <property type="molecule type" value="Genomic_DNA"/>
</dbReference>
<dbReference type="PANTHER" id="PTHR48086:SF7">
    <property type="entry name" value="SODIUM-SOLUTE SYMPORTER-RELATED"/>
    <property type="match status" value="1"/>
</dbReference>
<dbReference type="RefSeq" id="WP_011461441.1">
    <property type="nucleotide sequence ID" value="NZ_CABKQQ010000041.1"/>
</dbReference>
<dbReference type="PATRIC" id="fig|49338.4.peg.4506"/>
<dbReference type="PANTHER" id="PTHR48086">
    <property type="entry name" value="SODIUM/PROLINE SYMPORTER-RELATED"/>
    <property type="match status" value="1"/>
</dbReference>
<feature type="transmembrane region" description="Helical" evidence="8">
    <location>
        <begin position="44"/>
        <end position="63"/>
    </location>
</feature>
<evidence type="ECO:0000256" key="5">
    <source>
        <dbReference type="ARBA" id="ARBA00022989"/>
    </source>
</evidence>
<dbReference type="GO" id="GO:0022857">
    <property type="term" value="F:transmembrane transporter activity"/>
    <property type="evidence" value="ECO:0007669"/>
    <property type="project" value="InterPro"/>
</dbReference>
<sequence>MFNIPLLIVILYIFALFGISFYASKRAKGTEGFLLAGRQMTTPLIAVLITGLAIGGASTIGVAEQAYNVGLAAGWYNVAWGAGAICMGILAAAKYRSMNITTVPEMFEKFYDVKGRVICVLSQITIQLVITSLQYLAGGAILASLLPSVFTLQSGIITSAIVFIGITFVGGMWSAGISNILNVVLIYLGIAAATIATLINQGGIAQIAVKLPQEVPYFHWVGGLGWIAIASWFAVMMTQTMSLQGTVQISLSAKDAKTARNGFVIGGLLMLPIGFLAALMGIAAKGMYPDMSATLALPQMIMSLPPVLAGITLAALWAADVSTAGSLLLGSATLFSQDIYKRFLRPGSDEKHLMWVTKFSVIALGALTFILALTVSGILKTIMIGLSLTTAFTIVFLFTVFAPGLARRNSAFYTNLVGIAVIVLWQFIPAVRVFPHVIYLEWIACLVTFLLVPIFDRQPIRLGNKEDSLISQVAK</sequence>
<reference evidence="10 11" key="2">
    <citation type="submission" date="2015-12" db="EMBL/GenBank/DDBJ databases">
        <title>Draft Genome Sequence of Desulfitobacterium hafniense Strain DH, a Sulfate-reducing Bacterium Isolated from Paddy Soils.</title>
        <authorList>
            <person name="Bao P."/>
            <person name="Zhang X."/>
            <person name="Li G."/>
        </authorList>
    </citation>
    <scope>NUCLEOTIDE SEQUENCE [LARGE SCALE GENOMIC DNA]</scope>
    <source>
        <strain evidence="10 11">DH</strain>
    </source>
</reference>
<gene>
    <name evidence="10" type="ORF">AT727_13255</name>
    <name evidence="9" type="ORF">DPCES_4184</name>
</gene>
<keyword evidence="5 8" id="KW-1133">Transmembrane helix</keyword>
<dbReference type="InterPro" id="IPR050277">
    <property type="entry name" value="Sodium:Solute_Symporter"/>
</dbReference>
<dbReference type="Proteomes" id="UP000054623">
    <property type="component" value="Unassembled WGS sequence"/>
</dbReference>
<comment type="subcellular location">
    <subcellularLocation>
        <location evidence="1">Membrane</location>
        <topology evidence="1">Multi-pass membrane protein</topology>
    </subcellularLocation>
</comment>
<dbReference type="InterPro" id="IPR038377">
    <property type="entry name" value="Na/Glc_symporter_sf"/>
</dbReference>
<evidence type="ECO:0000256" key="7">
    <source>
        <dbReference type="RuleBase" id="RU362091"/>
    </source>
</evidence>
<keyword evidence="6 8" id="KW-0472">Membrane</keyword>